<dbReference type="CDD" id="cd00201">
    <property type="entry name" value="WW"/>
    <property type="match status" value="1"/>
</dbReference>
<dbReference type="PROSITE" id="PS50020">
    <property type="entry name" value="WW_DOMAIN_2"/>
    <property type="match status" value="2"/>
</dbReference>
<dbReference type="OrthoDB" id="437889at2759"/>
<dbReference type="InterPro" id="IPR000857">
    <property type="entry name" value="MyTH4_dom"/>
</dbReference>
<evidence type="ECO:0000313" key="6">
    <source>
        <dbReference type="Proteomes" id="UP001150538"/>
    </source>
</evidence>
<evidence type="ECO:0000313" key="5">
    <source>
        <dbReference type="EMBL" id="KAJ1921886.1"/>
    </source>
</evidence>
<dbReference type="InterPro" id="IPR008936">
    <property type="entry name" value="Rho_GTPase_activation_prot"/>
</dbReference>
<gene>
    <name evidence="5" type="ORF">H4219_000232</name>
</gene>
<evidence type="ECO:0000259" key="3">
    <source>
        <dbReference type="PROSITE" id="PS50238"/>
    </source>
</evidence>
<dbReference type="Proteomes" id="UP001150538">
    <property type="component" value="Unassembled WGS sequence"/>
</dbReference>
<dbReference type="Pfam" id="PF00620">
    <property type="entry name" value="RhoGAP"/>
    <property type="match status" value="1"/>
</dbReference>
<dbReference type="SUPFAM" id="SSF51045">
    <property type="entry name" value="WW domain"/>
    <property type="match status" value="1"/>
</dbReference>
<dbReference type="EMBL" id="JANBPU010000002">
    <property type="protein sequence ID" value="KAJ1921886.1"/>
    <property type="molecule type" value="Genomic_DNA"/>
</dbReference>
<dbReference type="InterPro" id="IPR001202">
    <property type="entry name" value="WW_dom"/>
</dbReference>
<feature type="compositionally biased region" description="Polar residues" evidence="1">
    <location>
        <begin position="196"/>
        <end position="255"/>
    </location>
</feature>
<dbReference type="GO" id="GO:0005096">
    <property type="term" value="F:GTPase activator activity"/>
    <property type="evidence" value="ECO:0007669"/>
    <property type="project" value="TreeGrafter"/>
</dbReference>
<organism evidence="5 6">
    <name type="scientific">Mycoemilia scoparia</name>
    <dbReference type="NCBI Taxonomy" id="417184"/>
    <lineage>
        <taxon>Eukaryota</taxon>
        <taxon>Fungi</taxon>
        <taxon>Fungi incertae sedis</taxon>
        <taxon>Zoopagomycota</taxon>
        <taxon>Kickxellomycotina</taxon>
        <taxon>Kickxellomycetes</taxon>
        <taxon>Kickxellales</taxon>
        <taxon>Kickxellaceae</taxon>
        <taxon>Mycoemilia</taxon>
    </lineage>
</organism>
<comment type="caution">
    <text evidence="5">The sequence shown here is derived from an EMBL/GenBank/DDBJ whole genome shotgun (WGS) entry which is preliminary data.</text>
</comment>
<evidence type="ECO:0000259" key="2">
    <source>
        <dbReference type="PROSITE" id="PS50020"/>
    </source>
</evidence>
<dbReference type="GO" id="GO:0005737">
    <property type="term" value="C:cytoplasm"/>
    <property type="evidence" value="ECO:0007669"/>
    <property type="project" value="TreeGrafter"/>
</dbReference>
<dbReference type="Pfam" id="PF00784">
    <property type="entry name" value="MyTH4"/>
    <property type="match status" value="1"/>
</dbReference>
<dbReference type="InterPro" id="IPR036020">
    <property type="entry name" value="WW_dom_sf"/>
</dbReference>
<dbReference type="PANTHER" id="PTHR45876">
    <property type="entry name" value="FI04035P"/>
    <property type="match status" value="1"/>
</dbReference>
<dbReference type="SMART" id="SM00324">
    <property type="entry name" value="RhoGAP"/>
    <property type="match status" value="1"/>
</dbReference>
<accession>A0A9W8A9C7</accession>
<feature type="compositionally biased region" description="Polar residues" evidence="1">
    <location>
        <begin position="138"/>
        <end position="180"/>
    </location>
</feature>
<feature type="domain" description="Rho-GAP" evidence="3">
    <location>
        <begin position="515"/>
        <end position="704"/>
    </location>
</feature>
<keyword evidence="6" id="KW-1185">Reference proteome</keyword>
<evidence type="ECO:0008006" key="7">
    <source>
        <dbReference type="Google" id="ProtNLM"/>
    </source>
</evidence>
<dbReference type="GO" id="GO:0005856">
    <property type="term" value="C:cytoskeleton"/>
    <property type="evidence" value="ECO:0007669"/>
    <property type="project" value="InterPro"/>
</dbReference>
<evidence type="ECO:0000256" key="1">
    <source>
        <dbReference type="SAM" id="MobiDB-lite"/>
    </source>
</evidence>
<proteinExistence type="predicted"/>
<dbReference type="AlphaFoldDB" id="A0A9W8A9C7"/>
<dbReference type="SMART" id="SM00139">
    <property type="entry name" value="MyTH4"/>
    <property type="match status" value="1"/>
</dbReference>
<feature type="domain" description="MyTH4" evidence="4">
    <location>
        <begin position="349"/>
        <end position="503"/>
    </location>
</feature>
<reference evidence="5" key="1">
    <citation type="submission" date="2022-07" db="EMBL/GenBank/DDBJ databases">
        <title>Phylogenomic reconstructions and comparative analyses of Kickxellomycotina fungi.</title>
        <authorList>
            <person name="Reynolds N.K."/>
            <person name="Stajich J.E."/>
            <person name="Barry K."/>
            <person name="Grigoriev I.V."/>
            <person name="Crous P."/>
            <person name="Smith M.E."/>
        </authorList>
    </citation>
    <scope>NUCLEOTIDE SEQUENCE</scope>
    <source>
        <strain evidence="5">NBRC 100468</strain>
    </source>
</reference>
<dbReference type="Gene3D" id="1.25.40.530">
    <property type="entry name" value="MyTH4 domain"/>
    <property type="match status" value="1"/>
</dbReference>
<dbReference type="SUPFAM" id="SSF48350">
    <property type="entry name" value="GTPase activation domain, GAP"/>
    <property type="match status" value="1"/>
</dbReference>
<dbReference type="InterPro" id="IPR000198">
    <property type="entry name" value="RhoGAP_dom"/>
</dbReference>
<dbReference type="InterPro" id="IPR038185">
    <property type="entry name" value="MyTH4_dom_sf"/>
</dbReference>
<dbReference type="PROSITE" id="PS50238">
    <property type="entry name" value="RHOGAP"/>
    <property type="match status" value="1"/>
</dbReference>
<dbReference type="PANTHER" id="PTHR45876:SF8">
    <property type="entry name" value="FI04035P"/>
    <property type="match status" value="1"/>
</dbReference>
<dbReference type="PROSITE" id="PS51016">
    <property type="entry name" value="MYTH4"/>
    <property type="match status" value="1"/>
</dbReference>
<evidence type="ECO:0000259" key="4">
    <source>
        <dbReference type="PROSITE" id="PS51016"/>
    </source>
</evidence>
<dbReference type="Gene3D" id="2.20.70.10">
    <property type="match status" value="1"/>
</dbReference>
<dbReference type="SMART" id="SM00456">
    <property type="entry name" value="WW"/>
    <property type="match status" value="2"/>
</dbReference>
<name>A0A9W8A9C7_9FUNG</name>
<protein>
    <recommendedName>
        <fullName evidence="7">Rho GTPase-activating protein 39</fullName>
    </recommendedName>
</protein>
<sequence length="707" mass="80040">MQTQNSAKHGENTLEYSANSQHSDEWLELYDPETNIIVYANPLTGECSWEKPTGATIKPRDEKGEWWKLEDEETGIPYYYNTSTGETEWEPPENATIIPFEALMSSAVGKRLSTVIANRASLVFSDEQANSLVRRLSRTSSQRGNSKPQSNRTSQTDLDIQQKSASPFANPRANTTSQQLEPFPETLEDSEAAEATNKTSPGNSANNANQGTNPHVPMSNVSSYTGLQTGSVKNQSQVDQTSPASPSNKRSNKQPNVMLEIPKHDEAHRSRFNTADNYSMLSAPIKHSNSFTSPITPHSAISELPQMSESLPIMNSRIQTFEDYASLHFAEQKRGFFRKRVPIQEMISFTTEPLTRSLLKLSKDYHRDAIKIFKTTQRVMGDRPRERGGEDSSDIQWLLQKLMKEPTLVDETYSQLCKQLTNNPNQESLKRGWGLFCVLAANIRPSKSLHPSLLNFVDRCINSNGQPEFVFQAARYAKGKIEKLCQMGPRQSIPSTQEIILVLQRAPFLPPIFGVSLDDIMKYPEYVDKKYGLPRLMTFLVDLILKLKGMKSEGIFRVPGNRDLVYMLRIKLEAGDYEADGLTDPHVVASLLKEWLRELSEPLVPSDLYDECVSHAENYKYILGIIRSLPEVHQRTISFLIKLFQLLIRPENQSETKMTASNLALVFGPSFLRNPREDLGSMMVNTASEQIFVQNLIKHWPERRKKT</sequence>
<feature type="region of interest" description="Disordered" evidence="1">
    <location>
        <begin position="134"/>
        <end position="256"/>
    </location>
</feature>
<dbReference type="Gene3D" id="1.10.555.10">
    <property type="entry name" value="Rho GTPase activation protein"/>
    <property type="match status" value="1"/>
</dbReference>
<feature type="domain" description="WW" evidence="2">
    <location>
        <begin position="20"/>
        <end position="54"/>
    </location>
</feature>
<feature type="domain" description="WW" evidence="2">
    <location>
        <begin position="67"/>
        <end position="94"/>
    </location>
</feature>
<dbReference type="GO" id="GO:0007165">
    <property type="term" value="P:signal transduction"/>
    <property type="evidence" value="ECO:0007669"/>
    <property type="project" value="InterPro"/>
</dbReference>